<dbReference type="GO" id="GO:0034058">
    <property type="term" value="P:endosomal vesicle fusion"/>
    <property type="evidence" value="ECO:0007669"/>
    <property type="project" value="TreeGrafter"/>
</dbReference>
<dbReference type="PANTHER" id="PTHR12894">
    <property type="entry name" value="CNH DOMAIN CONTAINING"/>
    <property type="match status" value="1"/>
</dbReference>
<dbReference type="GO" id="GO:0000329">
    <property type="term" value="C:fungal-type vacuole membrane"/>
    <property type="evidence" value="ECO:0007669"/>
    <property type="project" value="TreeGrafter"/>
</dbReference>
<evidence type="ECO:0000256" key="4">
    <source>
        <dbReference type="SAM" id="MobiDB-lite"/>
    </source>
</evidence>
<dbReference type="PANTHER" id="PTHR12894:SF49">
    <property type="entry name" value="VAM6_VPS39-LIKE PROTEIN"/>
    <property type="match status" value="1"/>
</dbReference>
<feature type="compositionally biased region" description="Polar residues" evidence="4">
    <location>
        <begin position="574"/>
        <end position="590"/>
    </location>
</feature>
<comment type="similarity">
    <text evidence="3">Belongs to the VAM6/VPS39 family.</text>
</comment>
<dbReference type="PROSITE" id="PS50219">
    <property type="entry name" value="CNH"/>
    <property type="match status" value="1"/>
</dbReference>
<dbReference type="SUPFAM" id="SSF50978">
    <property type="entry name" value="WD40 repeat-like"/>
    <property type="match status" value="1"/>
</dbReference>
<comment type="subcellular location">
    <subcellularLocation>
        <location evidence="1">Endomembrane system</location>
        <topology evidence="1">Peripheral membrane protein</topology>
    </subcellularLocation>
</comment>
<dbReference type="AlphaFoldDB" id="A0A1R1XUV6"/>
<dbReference type="InterPro" id="IPR001180">
    <property type="entry name" value="CNH_dom"/>
</dbReference>
<feature type="region of interest" description="Disordered" evidence="4">
    <location>
        <begin position="541"/>
        <end position="591"/>
    </location>
</feature>
<name>A0A1R1XUV6_9FUNG</name>
<dbReference type="Proteomes" id="UP000187283">
    <property type="component" value="Unassembled WGS sequence"/>
</dbReference>
<feature type="domain" description="CNH" evidence="5">
    <location>
        <begin position="16"/>
        <end position="387"/>
    </location>
</feature>
<protein>
    <submittedName>
        <fullName evidence="6">Vacuolar morphogenesis protein 6</fullName>
    </submittedName>
</protein>
<feature type="compositionally biased region" description="Low complexity" evidence="4">
    <location>
        <begin position="549"/>
        <end position="570"/>
    </location>
</feature>
<keyword evidence="7" id="KW-1185">Reference proteome</keyword>
<dbReference type="EMBL" id="LSSN01001753">
    <property type="protein sequence ID" value="OMJ18420.1"/>
    <property type="molecule type" value="Genomic_DNA"/>
</dbReference>
<dbReference type="Pfam" id="PF00780">
    <property type="entry name" value="CNH"/>
    <property type="match status" value="1"/>
</dbReference>
<dbReference type="OrthoDB" id="5325112at2759"/>
<accession>A0A1R1XUV6</accession>
<dbReference type="STRING" id="133412.A0A1R1XUV6"/>
<dbReference type="Pfam" id="PF10366">
    <property type="entry name" value="Vps39_1"/>
    <property type="match status" value="1"/>
</dbReference>
<evidence type="ECO:0000313" key="6">
    <source>
        <dbReference type="EMBL" id="OMJ18420.1"/>
    </source>
</evidence>
<dbReference type="InterPro" id="IPR019452">
    <property type="entry name" value="VPS39/TGF_beta_rcpt-assoc_1"/>
</dbReference>
<dbReference type="InterPro" id="IPR036322">
    <property type="entry name" value="WD40_repeat_dom_sf"/>
</dbReference>
<organism evidence="6 7">
    <name type="scientific">Smittium culicis</name>
    <dbReference type="NCBI Taxonomy" id="133412"/>
    <lineage>
        <taxon>Eukaryota</taxon>
        <taxon>Fungi</taxon>
        <taxon>Fungi incertae sedis</taxon>
        <taxon>Zoopagomycota</taxon>
        <taxon>Kickxellomycotina</taxon>
        <taxon>Harpellomycetes</taxon>
        <taxon>Harpellales</taxon>
        <taxon>Legeriomycetaceae</taxon>
        <taxon>Smittium</taxon>
    </lineage>
</organism>
<evidence type="ECO:0000259" key="5">
    <source>
        <dbReference type="PROSITE" id="PS50219"/>
    </source>
</evidence>
<gene>
    <name evidence="6" type="ORF">AYI70_g5367</name>
</gene>
<sequence>MVRAAFKAIPVIEHLPLQITSICAFGSRIILGSSTGTLLIYNVKDDGNSNITLTLEDTKKDFSKKSIDRVEVIKETGLLACLSEDFVSLYDLNTFTKSITLNNTKGATIMTAITSIELISGIPTIISKLAVVVKKKIIIFEWRDSEYFESKEYSSSDRIESIRFGTVNFIFVATFKDFWSLQLPMGQWDELFSADTSSLITVGAGFDATISNTKDSDVISGNASTARQSSTPQPSAGNWGNWSLGLGGVLTAGYSLSSRVKPLIERMPNDELLLCRENTAVFVTSFGKISKRRNEAGYRALVRFSHNPIDLTFTSTYVITISGQSIKRSLIKKDSINRIDFDAINESSSLKNDTAYCIEIRNILTHSLVQQIELTCSVPESDILYLSQDENVATQMISTDAPKLLAKQIDGKQVWVAGNNTLWGLFPYPISLQVEEQIHFKNYEEAESLVMQSDMILESERQDLLLKVKWLHSIYLISIPKKCEIGFNMLLDINAVPTEAISTFPKFISGELYVPDDSNDGNSAFGYFSSFFSLASNKSSKISSKDTSSEPISSESSNSSTSSPSITSNKSFKENASTSNNSRKANTHTYHNSKESINELLQGLMRYLIEHRRLIQATIDKKADLEYLSKTCLVNSSESRSVIDDESTNSTSILDFSLHTESFSVLDIAKYVDTTLLKVYLKIAPSLVGSLVRLVNYCDIQETEKILLKNSRYKDLIDFYYCKGLHRKALDLLFKRGSDPDEFLLKGVMQTIYYLQKLPSSYLDLILEYFSWPLKLSVDFENGISNSLLDGNTSYMPKNN</sequence>
<evidence type="ECO:0000256" key="2">
    <source>
        <dbReference type="ARBA" id="ARBA00023136"/>
    </source>
</evidence>
<dbReference type="InterPro" id="IPR032914">
    <property type="entry name" value="Vam6/VPS39/TRAP1"/>
</dbReference>
<comment type="caution">
    <text evidence="6">The sequence shown here is derived from an EMBL/GenBank/DDBJ whole genome shotgun (WGS) entry which is preliminary data.</text>
</comment>
<dbReference type="GO" id="GO:0012505">
    <property type="term" value="C:endomembrane system"/>
    <property type="evidence" value="ECO:0007669"/>
    <property type="project" value="UniProtKB-SubCell"/>
</dbReference>
<reference evidence="6 7" key="1">
    <citation type="submission" date="2017-01" db="EMBL/GenBank/DDBJ databases">
        <authorList>
            <person name="Mah S.A."/>
            <person name="Swanson W.J."/>
            <person name="Moy G.W."/>
            <person name="Vacquier V.D."/>
        </authorList>
    </citation>
    <scope>NUCLEOTIDE SEQUENCE [LARGE SCALE GENOMIC DNA]</scope>
    <source>
        <strain evidence="6 7">GSMNP</strain>
    </source>
</reference>
<evidence type="ECO:0000313" key="7">
    <source>
        <dbReference type="Proteomes" id="UP000187283"/>
    </source>
</evidence>
<proteinExistence type="inferred from homology"/>
<dbReference type="GO" id="GO:0006914">
    <property type="term" value="P:autophagy"/>
    <property type="evidence" value="ECO:0007669"/>
    <property type="project" value="TreeGrafter"/>
</dbReference>
<evidence type="ECO:0000256" key="3">
    <source>
        <dbReference type="ARBA" id="ARBA00038201"/>
    </source>
</evidence>
<evidence type="ECO:0000256" key="1">
    <source>
        <dbReference type="ARBA" id="ARBA00004184"/>
    </source>
</evidence>
<keyword evidence="2" id="KW-0472">Membrane</keyword>